<protein>
    <submittedName>
        <fullName evidence="1">Uncharacterized protein</fullName>
    </submittedName>
</protein>
<proteinExistence type="predicted"/>
<dbReference type="EMBL" id="LR796209">
    <property type="protein sequence ID" value="CAB4127401.1"/>
    <property type="molecule type" value="Genomic_DNA"/>
</dbReference>
<name>A0A6J5KZB2_9CAUD</name>
<gene>
    <name evidence="1" type="ORF">UFOVP75_178</name>
</gene>
<accession>A0A6J5KZB2</accession>
<organism evidence="1">
    <name type="scientific">uncultured Caudovirales phage</name>
    <dbReference type="NCBI Taxonomy" id="2100421"/>
    <lineage>
        <taxon>Viruses</taxon>
        <taxon>Duplodnaviria</taxon>
        <taxon>Heunggongvirae</taxon>
        <taxon>Uroviricota</taxon>
        <taxon>Caudoviricetes</taxon>
        <taxon>Peduoviridae</taxon>
        <taxon>Maltschvirus</taxon>
        <taxon>Maltschvirus maltsch</taxon>
    </lineage>
</organism>
<evidence type="ECO:0000313" key="1">
    <source>
        <dbReference type="EMBL" id="CAB4127401.1"/>
    </source>
</evidence>
<sequence>MQKADEDTTQGQWVPTRYAIMDEEESQEIEKLAEAQIARTITTVDQAEQLALLAIVRFREGKERRAEILLGVARLMRLQLEPWNVWNSADKLKNLFGFMFDWAMETCPTEHHAKLAEGFNELWSDPEADAIEADVAGAPSDKANDPG</sequence>
<reference evidence="1" key="1">
    <citation type="submission" date="2020-04" db="EMBL/GenBank/DDBJ databases">
        <authorList>
            <person name="Chiriac C."/>
            <person name="Salcher M."/>
            <person name="Ghai R."/>
            <person name="Kavagutti S V."/>
        </authorList>
    </citation>
    <scope>NUCLEOTIDE SEQUENCE</scope>
</reference>